<proteinExistence type="predicted"/>
<keyword evidence="1" id="KW-0812">Transmembrane</keyword>
<feature type="transmembrane region" description="Helical" evidence="1">
    <location>
        <begin position="126"/>
        <end position="144"/>
    </location>
</feature>
<comment type="caution">
    <text evidence="2">The sequence shown here is derived from an EMBL/GenBank/DDBJ whole genome shotgun (WGS) entry which is preliminary data.</text>
</comment>
<feature type="transmembrane region" description="Helical" evidence="1">
    <location>
        <begin position="100"/>
        <end position="120"/>
    </location>
</feature>
<dbReference type="RefSeq" id="WP_173718426.1">
    <property type="nucleotide sequence ID" value="NZ_JAAITS010000055.1"/>
</dbReference>
<sequence length="150" mass="16914">MDVTANKKSYIIHRSMGYGNLWLLGAELLGIKCMGAPRETSELKKVYDITSGSLLGENSSIDLTVKKYFSVVTQMPSVALCLWISLFMILYALVEGKWRYLLFFIPCLGNIATLLVATPITYWPRYGLSFICLLPISALFPYLLKELEES</sequence>
<organism evidence="2 3">
    <name type="scientific">Blautia faecis</name>
    <dbReference type="NCBI Taxonomy" id="871665"/>
    <lineage>
        <taxon>Bacteria</taxon>
        <taxon>Bacillati</taxon>
        <taxon>Bacillota</taxon>
        <taxon>Clostridia</taxon>
        <taxon>Lachnospirales</taxon>
        <taxon>Lachnospiraceae</taxon>
        <taxon>Blautia</taxon>
    </lineage>
</organism>
<keyword evidence="1" id="KW-0472">Membrane</keyword>
<evidence type="ECO:0000313" key="2">
    <source>
        <dbReference type="EMBL" id="NSG86979.1"/>
    </source>
</evidence>
<evidence type="ECO:0000256" key="1">
    <source>
        <dbReference type="SAM" id="Phobius"/>
    </source>
</evidence>
<dbReference type="EMBL" id="JAAITS010000055">
    <property type="protein sequence ID" value="NSG86979.1"/>
    <property type="molecule type" value="Genomic_DNA"/>
</dbReference>
<accession>A0ABX2HC91</accession>
<reference evidence="2 3" key="1">
    <citation type="journal article" date="2020" name="Cell Host Microbe">
        <title>Functional and Genomic Variation between Human-Derived Isolates of Lachnospiraceae Reveals Inter- and Intra-Species Diversity.</title>
        <authorList>
            <person name="Sorbara M.T."/>
            <person name="Littmann E.R."/>
            <person name="Fontana E."/>
            <person name="Moody T.U."/>
            <person name="Kohout C.E."/>
            <person name="Gjonbalaj M."/>
            <person name="Eaton V."/>
            <person name="Seok R."/>
            <person name="Leiner I.M."/>
            <person name="Pamer E.G."/>
        </authorList>
    </citation>
    <scope>NUCLEOTIDE SEQUENCE [LARGE SCALE GENOMIC DNA]</scope>
    <source>
        <strain evidence="2 3">MSK.17.74</strain>
    </source>
</reference>
<keyword evidence="3" id="KW-1185">Reference proteome</keyword>
<gene>
    <name evidence="2" type="ORF">G5B17_16550</name>
</gene>
<name>A0ABX2HC91_9FIRM</name>
<evidence type="ECO:0000313" key="3">
    <source>
        <dbReference type="Proteomes" id="UP001644719"/>
    </source>
</evidence>
<dbReference type="Proteomes" id="UP001644719">
    <property type="component" value="Unassembled WGS sequence"/>
</dbReference>
<feature type="transmembrane region" description="Helical" evidence="1">
    <location>
        <begin position="68"/>
        <end position="93"/>
    </location>
</feature>
<keyword evidence="1" id="KW-1133">Transmembrane helix</keyword>
<protein>
    <submittedName>
        <fullName evidence="2">Uncharacterized protein</fullName>
    </submittedName>
</protein>